<feature type="region of interest" description="Disordered" evidence="1">
    <location>
        <begin position="1"/>
        <end position="22"/>
    </location>
</feature>
<dbReference type="PANTHER" id="PTHR24002">
    <property type="entry name" value="SOLUTE CARRIER FAMILY 22 MEMBER 18"/>
    <property type="match status" value="1"/>
</dbReference>
<dbReference type="EMBL" id="HE601428">
    <property type="protein sequence ID" value="CAP38819.1"/>
    <property type="molecule type" value="Genomic_DNA"/>
</dbReference>
<dbReference type="Proteomes" id="UP000008549">
    <property type="component" value="Unassembled WGS sequence"/>
</dbReference>
<dbReference type="RefSeq" id="XP_002638940.1">
    <property type="nucleotide sequence ID" value="XM_002638894.1"/>
</dbReference>
<dbReference type="STRING" id="6238.A8Y1P9"/>
<sequence>MGWGGKERGVSKSPNSFSTMNRREKSRHELALLASTGVYHTYDQWTRSLIPFVQWNLQPNVGIDNFIWLTAISTSFTLIGTFFVARMIEVMGLRNSAMISSAFVILYQFLVCQFSNLYVYIFLQSLLLFNNMQMIIDAAILNLESEDGDYKKRTRLITRIMIPQSIGYALGPYCALQMIFFVTPSLEISQALCGFLAVFTLLPVIWNYFPDNPNTNLSLTPNFSSYFEVLKSDNVKLYALLLMMVTGPYTAYDSLVRNSMASSAIRDPNHMHNLFLTLGLTTILVNTVLLPKLQSTISTKALLSGSFSVLGASYLYLAVFHDLIHLFIGMPVQVAAATICIGELSSQLMGAIGKRKAGTAASVLRMSQLAATLLVPFVHGTLTAHHDVVSLCLMSAVLSGAAVGMIRKFGSSMVFSSEYLPGFSGKYE</sequence>
<dbReference type="CDD" id="cd06174">
    <property type="entry name" value="MFS"/>
    <property type="match status" value="1"/>
</dbReference>
<feature type="transmembrane region" description="Helical" evidence="2">
    <location>
        <begin position="162"/>
        <end position="182"/>
    </location>
</feature>
<dbReference type="HOGENOM" id="CLU_673052_0_0_1"/>
<feature type="transmembrane region" description="Helical" evidence="2">
    <location>
        <begin position="272"/>
        <end position="289"/>
    </location>
</feature>
<dbReference type="GO" id="GO:0005635">
    <property type="term" value="C:nuclear envelope"/>
    <property type="evidence" value="ECO:0000318"/>
    <property type="project" value="GO_Central"/>
</dbReference>
<feature type="compositionally biased region" description="Basic and acidic residues" evidence="1">
    <location>
        <begin position="1"/>
        <end position="10"/>
    </location>
</feature>
<reference evidence="3 4" key="1">
    <citation type="journal article" date="2003" name="PLoS Biol.">
        <title>The genome sequence of Caenorhabditis briggsae: a platform for comparative genomics.</title>
        <authorList>
            <person name="Stein L.D."/>
            <person name="Bao Z."/>
            <person name="Blasiar D."/>
            <person name="Blumenthal T."/>
            <person name="Brent M.R."/>
            <person name="Chen N."/>
            <person name="Chinwalla A."/>
            <person name="Clarke L."/>
            <person name="Clee C."/>
            <person name="Coghlan A."/>
            <person name="Coulson A."/>
            <person name="D'Eustachio P."/>
            <person name="Fitch D.H."/>
            <person name="Fulton L.A."/>
            <person name="Fulton R.E."/>
            <person name="Griffiths-Jones S."/>
            <person name="Harris T.W."/>
            <person name="Hillier L.W."/>
            <person name="Kamath R."/>
            <person name="Kuwabara P.E."/>
            <person name="Mardis E.R."/>
            <person name="Marra M.A."/>
            <person name="Miner T.L."/>
            <person name="Minx P."/>
            <person name="Mullikin J.C."/>
            <person name="Plumb R.W."/>
            <person name="Rogers J."/>
            <person name="Schein J.E."/>
            <person name="Sohrmann M."/>
            <person name="Spieth J."/>
            <person name="Stajich J.E."/>
            <person name="Wei C."/>
            <person name="Willey D."/>
            <person name="Wilson R.K."/>
            <person name="Durbin R."/>
            <person name="Waterston R.H."/>
        </authorList>
    </citation>
    <scope>NUCLEOTIDE SEQUENCE [LARGE SCALE GENOMIC DNA]</scope>
    <source>
        <strain evidence="3 4">AF16</strain>
    </source>
</reference>
<proteinExistence type="predicted"/>
<evidence type="ECO:0000313" key="4">
    <source>
        <dbReference type="Proteomes" id="UP000008549"/>
    </source>
</evidence>
<keyword evidence="2" id="KW-1133">Transmembrane helix</keyword>
<dbReference type="PANTHER" id="PTHR24002:SF4">
    <property type="entry name" value="MFS DOMAIN-CONTAINING PROTEIN"/>
    <property type="match status" value="1"/>
</dbReference>
<organism evidence="3 4">
    <name type="scientific">Caenorhabditis briggsae</name>
    <dbReference type="NCBI Taxonomy" id="6238"/>
    <lineage>
        <taxon>Eukaryota</taxon>
        <taxon>Metazoa</taxon>
        <taxon>Ecdysozoa</taxon>
        <taxon>Nematoda</taxon>
        <taxon>Chromadorea</taxon>
        <taxon>Rhabditida</taxon>
        <taxon>Rhabditina</taxon>
        <taxon>Rhabditomorpha</taxon>
        <taxon>Rhabditoidea</taxon>
        <taxon>Rhabditidae</taxon>
        <taxon>Peloderinae</taxon>
        <taxon>Caenorhabditis</taxon>
    </lineage>
</organism>
<evidence type="ECO:0000256" key="2">
    <source>
        <dbReference type="SAM" id="Phobius"/>
    </source>
</evidence>
<reference evidence="3 4" key="2">
    <citation type="journal article" date="2011" name="PLoS Genet.">
        <title>Caenorhabditis briggsae recombinant inbred line genotypes reveal inter-strain incompatibility and the evolution of recombination.</title>
        <authorList>
            <person name="Ross J.A."/>
            <person name="Koboldt D.C."/>
            <person name="Staisch J.E."/>
            <person name="Chamberlin H.M."/>
            <person name="Gupta B.P."/>
            <person name="Miller R.D."/>
            <person name="Baird S.E."/>
            <person name="Haag E.S."/>
        </authorList>
    </citation>
    <scope>NUCLEOTIDE SEQUENCE [LARGE SCALE GENOMIC DNA]</scope>
    <source>
        <strain evidence="3 4">AF16</strain>
    </source>
</reference>
<accession>A8Y1P9</accession>
<dbReference type="AlphaFoldDB" id="A8Y1P9"/>
<dbReference type="KEGG" id="cbr:CBG_22167"/>
<dbReference type="InterPro" id="IPR036259">
    <property type="entry name" value="MFS_trans_sf"/>
</dbReference>
<keyword evidence="2" id="KW-0812">Transmembrane</keyword>
<dbReference type="OMA" id="LPVIWNY"/>
<dbReference type="SUPFAM" id="SSF103473">
    <property type="entry name" value="MFS general substrate transporter"/>
    <property type="match status" value="1"/>
</dbReference>
<feature type="transmembrane region" description="Helical" evidence="2">
    <location>
        <begin position="188"/>
        <end position="209"/>
    </location>
</feature>
<feature type="transmembrane region" description="Helical" evidence="2">
    <location>
        <begin position="235"/>
        <end position="252"/>
    </location>
</feature>
<feature type="transmembrane region" description="Helical" evidence="2">
    <location>
        <begin position="301"/>
        <end position="317"/>
    </location>
</feature>
<keyword evidence="2" id="KW-0472">Membrane</keyword>
<dbReference type="Gene3D" id="1.20.1250.20">
    <property type="entry name" value="MFS general substrate transporter like domains"/>
    <property type="match status" value="1"/>
</dbReference>
<protein>
    <submittedName>
        <fullName evidence="3">Protein CBG22167</fullName>
    </submittedName>
</protein>
<name>A8Y1P9_CAEBR</name>
<dbReference type="CTD" id="8580936"/>
<dbReference type="eggNOG" id="ENOG502TFPE">
    <property type="taxonomic scope" value="Eukaryota"/>
</dbReference>
<evidence type="ECO:0000256" key="1">
    <source>
        <dbReference type="SAM" id="MobiDB-lite"/>
    </source>
</evidence>
<dbReference type="WormBase" id="CBG22167">
    <property type="protein sequence ID" value="CBP45744"/>
    <property type="gene ID" value="WBGene00040789"/>
</dbReference>
<evidence type="ECO:0000313" key="5">
    <source>
        <dbReference type="WormBase" id="CBG22167"/>
    </source>
</evidence>
<dbReference type="FunCoup" id="A8Y1P9">
    <property type="interactions" value="5"/>
</dbReference>
<keyword evidence="4" id="KW-1185">Reference proteome</keyword>
<dbReference type="InParanoid" id="A8Y1P9"/>
<feature type="transmembrane region" description="Helical" evidence="2">
    <location>
        <begin position="66"/>
        <end position="85"/>
    </location>
</feature>
<gene>
    <name evidence="3 5" type="ORF">CBG22167</name>
    <name evidence="3" type="ORF">CBG_22167</name>
</gene>
<evidence type="ECO:0000313" key="3">
    <source>
        <dbReference type="EMBL" id="CAP38819.1"/>
    </source>
</evidence>
<dbReference type="GeneID" id="8580936"/>